<feature type="compositionally biased region" description="Low complexity" evidence="1">
    <location>
        <begin position="28"/>
        <end position="41"/>
    </location>
</feature>
<feature type="compositionally biased region" description="Basic and acidic residues" evidence="1">
    <location>
        <begin position="126"/>
        <end position="136"/>
    </location>
</feature>
<feature type="region of interest" description="Disordered" evidence="1">
    <location>
        <begin position="122"/>
        <end position="149"/>
    </location>
</feature>
<dbReference type="AlphaFoldDB" id="A0AAN7DA45"/>
<feature type="compositionally biased region" description="Basic and acidic residues" evidence="1">
    <location>
        <begin position="208"/>
        <end position="225"/>
    </location>
</feature>
<reference evidence="2 3" key="1">
    <citation type="submission" date="2022-11" db="EMBL/GenBank/DDBJ databases">
        <title>Mucor velutinosus strain NIH1002 WGS.</title>
        <authorList>
            <person name="Subramanian P."/>
            <person name="Mullikin J.C."/>
            <person name="Segre J.A."/>
            <person name="Zelazny A.M."/>
        </authorList>
    </citation>
    <scope>NUCLEOTIDE SEQUENCE [LARGE SCALE GENOMIC DNA]</scope>
    <source>
        <strain evidence="2 3">NIH1002</strain>
    </source>
</reference>
<evidence type="ECO:0000256" key="1">
    <source>
        <dbReference type="SAM" id="MobiDB-lite"/>
    </source>
</evidence>
<keyword evidence="3" id="KW-1185">Reference proteome</keyword>
<sequence>MAGADRDVDDGTSQYSIINYNEEESSKSHSSNGHDNGNGNNCKTKNATIIPPPSNNPEGCEAFLSKRLDSVADINKPSRIPLPSFYGKDKKVSSQRYGSLRGYPYLQSYIENLQLEAIPETWEEPEQVHEESESEIKGSQQSSPSGIQRNWPLHVDATVNPPERTFNALFSLVLTSSALPTPTVLPHHSWSIRQNYFSSFIRIKETSSKAHDTTARSASSRHDGISQDSPSGSCHIHQENYTSSEADISKEEARNIY</sequence>
<feature type="compositionally biased region" description="Polar residues" evidence="1">
    <location>
        <begin position="137"/>
        <end position="148"/>
    </location>
</feature>
<name>A0AAN7DA45_9FUNG</name>
<dbReference type="RefSeq" id="XP_064680035.1">
    <property type="nucleotide sequence ID" value="XM_064824658.1"/>
</dbReference>
<organism evidence="2 3">
    <name type="scientific">Mucor velutinosus</name>
    <dbReference type="NCBI Taxonomy" id="708070"/>
    <lineage>
        <taxon>Eukaryota</taxon>
        <taxon>Fungi</taxon>
        <taxon>Fungi incertae sedis</taxon>
        <taxon>Mucoromycota</taxon>
        <taxon>Mucoromycotina</taxon>
        <taxon>Mucoromycetes</taxon>
        <taxon>Mucorales</taxon>
        <taxon>Mucorineae</taxon>
        <taxon>Mucoraceae</taxon>
        <taxon>Mucor</taxon>
    </lineage>
</organism>
<feature type="region of interest" description="Disordered" evidence="1">
    <location>
        <begin position="208"/>
        <end position="257"/>
    </location>
</feature>
<comment type="caution">
    <text evidence="2">The sequence shown here is derived from an EMBL/GenBank/DDBJ whole genome shotgun (WGS) entry which is preliminary data.</text>
</comment>
<dbReference type="GeneID" id="89949052"/>
<proteinExistence type="predicted"/>
<dbReference type="EMBL" id="JASEJX010000016">
    <property type="protein sequence ID" value="KAK4513369.1"/>
    <property type="molecule type" value="Genomic_DNA"/>
</dbReference>
<evidence type="ECO:0000313" key="3">
    <source>
        <dbReference type="Proteomes" id="UP001304243"/>
    </source>
</evidence>
<dbReference type="Proteomes" id="UP001304243">
    <property type="component" value="Unassembled WGS sequence"/>
</dbReference>
<gene>
    <name evidence="2" type="ORF">ATC70_005366</name>
</gene>
<accession>A0AAN7DA45</accession>
<feature type="compositionally biased region" description="Basic and acidic residues" evidence="1">
    <location>
        <begin position="247"/>
        <end position="257"/>
    </location>
</feature>
<evidence type="ECO:0000313" key="2">
    <source>
        <dbReference type="EMBL" id="KAK4513369.1"/>
    </source>
</evidence>
<feature type="region of interest" description="Disordered" evidence="1">
    <location>
        <begin position="1"/>
        <end position="61"/>
    </location>
</feature>
<protein>
    <submittedName>
        <fullName evidence="2">Uncharacterized protein</fullName>
    </submittedName>
</protein>